<dbReference type="InterPro" id="IPR024467">
    <property type="entry name" value="Xre/MbcA/ParS-like_toxin-bd"/>
</dbReference>
<evidence type="ECO:0000313" key="2">
    <source>
        <dbReference type="EMBL" id="GGZ57315.1"/>
    </source>
</evidence>
<evidence type="ECO:0000259" key="1">
    <source>
        <dbReference type="Pfam" id="PF09722"/>
    </source>
</evidence>
<name>A0ABQ3BW79_9GAMM</name>
<reference evidence="3" key="1">
    <citation type="journal article" date="2019" name="Int. J. Syst. Evol. Microbiol.">
        <title>The Global Catalogue of Microorganisms (GCM) 10K type strain sequencing project: providing services to taxonomists for standard genome sequencing and annotation.</title>
        <authorList>
            <consortium name="The Broad Institute Genomics Platform"/>
            <consortium name="The Broad Institute Genome Sequencing Center for Infectious Disease"/>
            <person name="Wu L."/>
            <person name="Ma J."/>
        </authorList>
    </citation>
    <scope>NUCLEOTIDE SEQUENCE [LARGE SCALE GENOMIC DNA]</scope>
    <source>
        <strain evidence="3">KCTC 22558</strain>
    </source>
</reference>
<organism evidence="2 3">
    <name type="scientific">Cognatilysobacter xinjiangensis</name>
    <dbReference type="NCBI Taxonomy" id="546892"/>
    <lineage>
        <taxon>Bacteria</taxon>
        <taxon>Pseudomonadati</taxon>
        <taxon>Pseudomonadota</taxon>
        <taxon>Gammaproteobacteria</taxon>
        <taxon>Lysobacterales</taxon>
        <taxon>Lysobacteraceae</taxon>
        <taxon>Cognatilysobacter</taxon>
    </lineage>
</organism>
<evidence type="ECO:0000313" key="3">
    <source>
        <dbReference type="Proteomes" id="UP000643403"/>
    </source>
</evidence>
<comment type="caution">
    <text evidence="2">The sequence shown here is derived from an EMBL/GenBank/DDBJ whole genome shotgun (WGS) entry which is preliminary data.</text>
</comment>
<dbReference type="RefSeq" id="WP_189447145.1">
    <property type="nucleotide sequence ID" value="NZ_BMXY01000001.1"/>
</dbReference>
<dbReference type="Pfam" id="PF09722">
    <property type="entry name" value="Xre_MbcA_ParS_C"/>
    <property type="match status" value="1"/>
</dbReference>
<dbReference type="Proteomes" id="UP000643403">
    <property type="component" value="Unassembled WGS sequence"/>
</dbReference>
<sequence>METALQTPALAEDQTRTDLARVLMALFERWSLSTDAQLSLLGLSPESRKLLGLYRRGERALPNQRDALDRAGYLMGIHKGLRLLFPENPELRYSWVTRRNQVLEGRTPLEVMLEDGLVGLARIARLVDFQRGQ</sequence>
<feature type="domain" description="Antitoxin Xre/MbcA/ParS-like toxin-binding" evidence="1">
    <location>
        <begin position="81"/>
        <end position="128"/>
    </location>
</feature>
<dbReference type="EMBL" id="BMXY01000001">
    <property type="protein sequence ID" value="GGZ57315.1"/>
    <property type="molecule type" value="Genomic_DNA"/>
</dbReference>
<protein>
    <recommendedName>
        <fullName evidence="1">Antitoxin Xre/MbcA/ParS-like toxin-binding domain-containing protein</fullName>
    </recommendedName>
</protein>
<keyword evidence="3" id="KW-1185">Reference proteome</keyword>
<proteinExistence type="predicted"/>
<gene>
    <name evidence="2" type="ORF">GCM10008101_08610</name>
</gene>
<accession>A0ABQ3BW79</accession>